<evidence type="ECO:0000313" key="4">
    <source>
        <dbReference type="EMBL" id="RRT55829.1"/>
    </source>
</evidence>
<feature type="domain" description="RRM" evidence="3">
    <location>
        <begin position="109"/>
        <end position="162"/>
    </location>
</feature>
<feature type="region of interest" description="Disordered" evidence="2">
    <location>
        <begin position="45"/>
        <end position="72"/>
    </location>
</feature>
<keyword evidence="1" id="KW-0694">RNA-binding</keyword>
<dbReference type="Gene3D" id="3.30.70.330">
    <property type="match status" value="1"/>
</dbReference>
<dbReference type="PANTHER" id="PTHR15241:SF304">
    <property type="entry name" value="RRM DOMAIN-CONTAINING PROTEIN"/>
    <property type="match status" value="1"/>
</dbReference>
<proteinExistence type="predicted"/>
<dbReference type="AlphaFoldDB" id="A0A426YVS7"/>
<evidence type="ECO:0000313" key="5">
    <source>
        <dbReference type="Proteomes" id="UP000287651"/>
    </source>
</evidence>
<dbReference type="PANTHER" id="PTHR15241">
    <property type="entry name" value="TRANSFORMER-2-RELATED"/>
    <property type="match status" value="1"/>
</dbReference>
<dbReference type="GO" id="GO:0003723">
    <property type="term" value="F:RNA binding"/>
    <property type="evidence" value="ECO:0007669"/>
    <property type="project" value="UniProtKB-UniRule"/>
</dbReference>
<dbReference type="PROSITE" id="PS50102">
    <property type="entry name" value="RRM"/>
    <property type="match status" value="1"/>
</dbReference>
<feature type="region of interest" description="Disordered" evidence="2">
    <location>
        <begin position="1"/>
        <end position="30"/>
    </location>
</feature>
<protein>
    <recommendedName>
        <fullName evidence="3">RRM domain-containing protein</fullName>
    </recommendedName>
</protein>
<dbReference type="Pfam" id="PF00076">
    <property type="entry name" value="RRM_1"/>
    <property type="match status" value="1"/>
</dbReference>
<reference evidence="4 5" key="1">
    <citation type="journal article" date="2014" name="Agronomy (Basel)">
        <title>A Draft Genome Sequence for Ensete ventricosum, the Drought-Tolerant Tree Against Hunger.</title>
        <authorList>
            <person name="Harrison J."/>
            <person name="Moore K.A."/>
            <person name="Paszkiewicz K."/>
            <person name="Jones T."/>
            <person name="Grant M."/>
            <person name="Ambacheew D."/>
            <person name="Muzemil S."/>
            <person name="Studholme D.J."/>
        </authorList>
    </citation>
    <scope>NUCLEOTIDE SEQUENCE [LARGE SCALE GENOMIC DNA]</scope>
</reference>
<name>A0A426YVS7_ENSVE</name>
<dbReference type="InterPro" id="IPR035979">
    <property type="entry name" value="RBD_domain_sf"/>
</dbReference>
<dbReference type="SUPFAM" id="SSF54928">
    <property type="entry name" value="RNA-binding domain, RBD"/>
    <property type="match status" value="1"/>
</dbReference>
<feature type="compositionally biased region" description="Low complexity" evidence="2">
    <location>
        <begin position="45"/>
        <end position="59"/>
    </location>
</feature>
<gene>
    <name evidence="4" type="ORF">B296_00042560</name>
</gene>
<sequence>MRVHSLSGKESPRRRVLKRRDLRILPRGGDRPTLTLSSVVQAIRFRPTPRRVTPSSRNSHPNKLTTSPWSRKQGFCPDPDGEMAQIQLQPQAAVSGPAAGGGGVQFPSTSLYVGDLDLGVTDAQLYDIFSQIGQVVSVRVCRDINTRRSLGYAYVNYNDPADGTLNCLLSFFSSLVCVHFVYLSDFGRPRWRLFGVFSR</sequence>
<accession>A0A426YVS7</accession>
<feature type="compositionally biased region" description="Basic residues" evidence="2">
    <location>
        <begin position="12"/>
        <end position="21"/>
    </location>
</feature>
<dbReference type="SMART" id="SM00360">
    <property type="entry name" value="RRM"/>
    <property type="match status" value="1"/>
</dbReference>
<evidence type="ECO:0000256" key="1">
    <source>
        <dbReference type="PROSITE-ProRule" id="PRU00176"/>
    </source>
</evidence>
<dbReference type="InterPro" id="IPR012677">
    <property type="entry name" value="Nucleotide-bd_a/b_plait_sf"/>
</dbReference>
<evidence type="ECO:0000256" key="2">
    <source>
        <dbReference type="SAM" id="MobiDB-lite"/>
    </source>
</evidence>
<feature type="compositionally biased region" description="Polar residues" evidence="2">
    <location>
        <begin position="61"/>
        <end position="70"/>
    </location>
</feature>
<dbReference type="EMBL" id="AMZH03009906">
    <property type="protein sequence ID" value="RRT55829.1"/>
    <property type="molecule type" value="Genomic_DNA"/>
</dbReference>
<dbReference type="Proteomes" id="UP000287651">
    <property type="component" value="Unassembled WGS sequence"/>
</dbReference>
<evidence type="ECO:0000259" key="3">
    <source>
        <dbReference type="PROSITE" id="PS50102"/>
    </source>
</evidence>
<organism evidence="4 5">
    <name type="scientific">Ensete ventricosum</name>
    <name type="common">Abyssinian banana</name>
    <name type="synonym">Musa ensete</name>
    <dbReference type="NCBI Taxonomy" id="4639"/>
    <lineage>
        <taxon>Eukaryota</taxon>
        <taxon>Viridiplantae</taxon>
        <taxon>Streptophyta</taxon>
        <taxon>Embryophyta</taxon>
        <taxon>Tracheophyta</taxon>
        <taxon>Spermatophyta</taxon>
        <taxon>Magnoliopsida</taxon>
        <taxon>Liliopsida</taxon>
        <taxon>Zingiberales</taxon>
        <taxon>Musaceae</taxon>
        <taxon>Ensete</taxon>
    </lineage>
</organism>
<dbReference type="InterPro" id="IPR000504">
    <property type="entry name" value="RRM_dom"/>
</dbReference>
<comment type="caution">
    <text evidence="4">The sequence shown here is derived from an EMBL/GenBank/DDBJ whole genome shotgun (WGS) entry which is preliminary data.</text>
</comment>